<proteinExistence type="predicted"/>
<evidence type="ECO:0008006" key="4">
    <source>
        <dbReference type="Google" id="ProtNLM"/>
    </source>
</evidence>
<dbReference type="Proteomes" id="UP000237351">
    <property type="component" value="Chromosome"/>
</dbReference>
<feature type="signal peptide" evidence="1">
    <location>
        <begin position="1"/>
        <end position="22"/>
    </location>
</feature>
<keyword evidence="3" id="KW-1185">Reference proteome</keyword>
<dbReference type="RefSeq" id="WP_085783520.1">
    <property type="nucleotide sequence ID" value="NZ_CP008743.1"/>
</dbReference>
<dbReference type="KEGG" id="naf:GQ61_01035"/>
<gene>
    <name evidence="2" type="ORF">GQ61_01035</name>
</gene>
<accession>A0A1W6N2X7</accession>
<keyword evidence="1" id="KW-0732">Signal</keyword>
<protein>
    <recommendedName>
        <fullName evidence="4">Lipoprotein</fullName>
    </recommendedName>
</protein>
<dbReference type="PROSITE" id="PS51257">
    <property type="entry name" value="PROKAR_LIPOPROTEIN"/>
    <property type="match status" value="1"/>
</dbReference>
<dbReference type="AlphaFoldDB" id="A0A1W6N2X7"/>
<sequence>MFKNRFLLTLLVLLTASCSAQASAEQKSEYNLEDMVLIGMSYLNIDEPKTRKISAPCIKNLNLLVAINDPHLLSGLQLDLTSSISWHRPSIRFVHHQKISTVKVFKYAVPYQSVAPITDDLPLLGDKLWTAFGILSRQTEGWVPSKDSEIMCESIACSFTLTSKNGKRLKLNGDFKLEKPLEDIFNVTLRIERSEDTWKISPYYFARKRDRSTGEALEGEDVLYVFNK</sequence>
<name>A0A1W6N2X7_9PROT</name>
<organism evidence="2 3">
    <name type="scientific">Candidatus Nucleicultrix amoebiphila FS5</name>
    <dbReference type="NCBI Taxonomy" id="1414854"/>
    <lineage>
        <taxon>Bacteria</taxon>
        <taxon>Pseudomonadati</taxon>
        <taxon>Pseudomonadota</taxon>
        <taxon>Alphaproteobacteria</taxon>
        <taxon>Holosporales</taxon>
        <taxon>Candidatus Nucleicultricaceae</taxon>
        <taxon>Candidatus Nucleicultrix</taxon>
    </lineage>
</organism>
<evidence type="ECO:0000256" key="1">
    <source>
        <dbReference type="SAM" id="SignalP"/>
    </source>
</evidence>
<evidence type="ECO:0000313" key="2">
    <source>
        <dbReference type="EMBL" id="ARN84158.1"/>
    </source>
</evidence>
<feature type="chain" id="PRO_5012958585" description="Lipoprotein" evidence="1">
    <location>
        <begin position="23"/>
        <end position="228"/>
    </location>
</feature>
<dbReference type="EMBL" id="CP008743">
    <property type="protein sequence ID" value="ARN84158.1"/>
    <property type="molecule type" value="Genomic_DNA"/>
</dbReference>
<reference evidence="2 3" key="1">
    <citation type="submission" date="2014-06" db="EMBL/GenBank/DDBJ databases">
        <title>The genome of the endonuclear symbiont Nucleicultrix amoebiphila.</title>
        <authorList>
            <person name="Schulz F."/>
            <person name="Horn M."/>
        </authorList>
    </citation>
    <scope>NUCLEOTIDE SEQUENCE [LARGE SCALE GENOMIC DNA]</scope>
    <source>
        <strain evidence="2 3">FS5</strain>
    </source>
</reference>
<evidence type="ECO:0000313" key="3">
    <source>
        <dbReference type="Proteomes" id="UP000237351"/>
    </source>
</evidence>